<feature type="domain" description="Ketoreductase" evidence="4">
    <location>
        <begin position="3"/>
        <end position="188"/>
    </location>
</feature>
<proteinExistence type="inferred from homology"/>
<dbReference type="CDD" id="cd05374">
    <property type="entry name" value="17beta-HSD-like_SDR_c"/>
    <property type="match status" value="1"/>
</dbReference>
<dbReference type="SUPFAM" id="SSF51735">
    <property type="entry name" value="NAD(P)-binding Rossmann-fold domains"/>
    <property type="match status" value="1"/>
</dbReference>
<organism evidence="5 6">
    <name type="scientific">Lysobacter arenosi</name>
    <dbReference type="NCBI Taxonomy" id="2795387"/>
    <lineage>
        <taxon>Bacteria</taxon>
        <taxon>Pseudomonadati</taxon>
        <taxon>Pseudomonadota</taxon>
        <taxon>Gammaproteobacteria</taxon>
        <taxon>Lysobacterales</taxon>
        <taxon>Lysobacteraceae</taxon>
        <taxon>Lysobacter</taxon>
    </lineage>
</organism>
<evidence type="ECO:0000313" key="6">
    <source>
        <dbReference type="Proteomes" id="UP000663400"/>
    </source>
</evidence>
<dbReference type="PRINTS" id="PR00080">
    <property type="entry name" value="SDRFAMILY"/>
</dbReference>
<dbReference type="InterPro" id="IPR002347">
    <property type="entry name" value="SDR_fam"/>
</dbReference>
<gene>
    <name evidence="5" type="ORF">HIV01_011610</name>
</gene>
<dbReference type="InterPro" id="IPR036291">
    <property type="entry name" value="NAD(P)-bd_dom_sf"/>
</dbReference>
<dbReference type="Gene3D" id="3.40.50.720">
    <property type="entry name" value="NAD(P)-binding Rossmann-like Domain"/>
    <property type="match status" value="1"/>
</dbReference>
<dbReference type="InterPro" id="IPR057326">
    <property type="entry name" value="KR_dom"/>
</dbReference>
<dbReference type="RefSeq" id="WP_200607271.1">
    <property type="nucleotide sequence ID" value="NZ_CP071517.1"/>
</dbReference>
<dbReference type="EMBL" id="CP071517">
    <property type="protein sequence ID" value="QSX73877.1"/>
    <property type="molecule type" value="Genomic_DNA"/>
</dbReference>
<keyword evidence="2" id="KW-0560">Oxidoreductase</keyword>
<evidence type="ECO:0000256" key="1">
    <source>
        <dbReference type="ARBA" id="ARBA00006484"/>
    </source>
</evidence>
<dbReference type="InterPro" id="IPR051911">
    <property type="entry name" value="SDR_oxidoreductase"/>
</dbReference>
<accession>A0ABX7R8Z7</accession>
<sequence length="289" mass="30642">MSKVWLITGSASGLGRAIAEHVLEQGDRLVATARRPEVVAELRDKYAGRVALAALDVTDPAQAEIAVEVALREFGRLDVLVNNAGFARVGPFEQMPPADFNAQIDANFYGVVNLVRAAIPTMRQQQSGHIINISSGAGRLGAPGMAAYHAAKWAVGGFTESIAKELRGFGVHTVAVEPGSMPTRWAASAGTATPVLLPEYEPSVGRVIGILQTLAGHEIGDLAKYAKAMFNLSRADELPNHLILGSDALSAIRAAEHARDEAARAWEEVTLSTDRAGANLDFLANLPPH</sequence>
<name>A0ABX7R8Z7_9GAMM</name>
<dbReference type="Pfam" id="PF00106">
    <property type="entry name" value="adh_short"/>
    <property type="match status" value="1"/>
</dbReference>
<protein>
    <submittedName>
        <fullName evidence="5">SDR family NAD(P)-dependent oxidoreductase</fullName>
    </submittedName>
</protein>
<keyword evidence="6" id="KW-1185">Reference proteome</keyword>
<dbReference type="PANTHER" id="PTHR43976:SF16">
    <property type="entry name" value="SHORT-CHAIN DEHYDROGENASE_REDUCTASE FAMILY PROTEIN"/>
    <property type="match status" value="1"/>
</dbReference>
<reference evidence="5 6" key="1">
    <citation type="submission" date="2021-02" db="EMBL/GenBank/DDBJ databases">
        <title>Lysobacter arenosi sp. nov., isolated from soil of gangwondo yeongwol, south Korea.</title>
        <authorList>
            <person name="Kim K.R."/>
            <person name="Kim K.H."/>
            <person name="Jeon C.O."/>
        </authorList>
    </citation>
    <scope>NUCLEOTIDE SEQUENCE [LARGE SCALE GENOMIC DNA]</scope>
    <source>
        <strain evidence="5 6">R7</strain>
    </source>
</reference>
<evidence type="ECO:0000256" key="2">
    <source>
        <dbReference type="ARBA" id="ARBA00023002"/>
    </source>
</evidence>
<evidence type="ECO:0000259" key="4">
    <source>
        <dbReference type="SMART" id="SM00822"/>
    </source>
</evidence>
<dbReference type="PANTHER" id="PTHR43976">
    <property type="entry name" value="SHORT CHAIN DEHYDROGENASE"/>
    <property type="match status" value="1"/>
</dbReference>
<evidence type="ECO:0000256" key="3">
    <source>
        <dbReference type="RuleBase" id="RU000363"/>
    </source>
</evidence>
<comment type="similarity">
    <text evidence="1 3">Belongs to the short-chain dehydrogenases/reductases (SDR) family.</text>
</comment>
<evidence type="ECO:0000313" key="5">
    <source>
        <dbReference type="EMBL" id="QSX73877.1"/>
    </source>
</evidence>
<dbReference type="PRINTS" id="PR00081">
    <property type="entry name" value="GDHRDH"/>
</dbReference>
<dbReference type="SMART" id="SM00822">
    <property type="entry name" value="PKS_KR"/>
    <property type="match status" value="1"/>
</dbReference>
<dbReference type="Proteomes" id="UP000663400">
    <property type="component" value="Chromosome"/>
</dbReference>